<keyword evidence="10" id="KW-1185">Reference proteome</keyword>
<feature type="transmembrane region" description="Helical" evidence="7">
    <location>
        <begin position="83"/>
        <end position="104"/>
    </location>
</feature>
<proteinExistence type="inferred from homology"/>
<evidence type="ECO:0000256" key="3">
    <source>
        <dbReference type="ARBA" id="ARBA00022692"/>
    </source>
</evidence>
<evidence type="ECO:0000256" key="6">
    <source>
        <dbReference type="ARBA" id="ARBA00023136"/>
    </source>
</evidence>
<feature type="transmembrane region" description="Helical" evidence="7">
    <location>
        <begin position="236"/>
        <end position="261"/>
    </location>
</feature>
<evidence type="ECO:0000256" key="4">
    <source>
        <dbReference type="ARBA" id="ARBA00022801"/>
    </source>
</evidence>
<dbReference type="GO" id="GO:0006508">
    <property type="term" value="P:proteolysis"/>
    <property type="evidence" value="ECO:0007669"/>
    <property type="project" value="UniProtKB-KW"/>
</dbReference>
<dbReference type="PANTHER" id="PTHR43731:SF14">
    <property type="entry name" value="PRESENILIN-ASSOCIATED RHOMBOID-LIKE PROTEIN, MITOCHONDRIAL"/>
    <property type="match status" value="1"/>
</dbReference>
<feature type="transmembrane region" description="Helical" evidence="7">
    <location>
        <begin position="267"/>
        <end position="287"/>
    </location>
</feature>
<evidence type="ECO:0000313" key="9">
    <source>
        <dbReference type="EMBL" id="MCF1752199.1"/>
    </source>
</evidence>
<feature type="transmembrane region" description="Helical" evidence="7">
    <location>
        <begin position="294"/>
        <end position="314"/>
    </location>
</feature>
<dbReference type="Gene3D" id="1.20.1540.10">
    <property type="entry name" value="Rhomboid-like"/>
    <property type="match status" value="1"/>
</dbReference>
<sequence>MKNWDEQIEFPKKEPEIEYAYILKSNDKPIKCTREELLEIIEKSEDVKFVATPYNDNFILPGSDFETLQPVLRRKKSSVKNSLHFGLLYIVLFGGLMLSFSLTSDGGFWSNRSGKFNLLVFGLIPVLNGLFELFYLHRINELNYFRESSEIKFDFWINQKRVVSIFIVAGILVLITLVQFISGIENSVESAGLVKSKTLAGEYWRLLTCTLLHGSLLHIFFNATAIYVIGRMVIRIAGFSFFAIVFLFSGLLGSFFSLILLPNVTSVGSSGGIMGLIGFILVISLKLRDNIPRNIIKSMLNAIILTAIIGISATEIIDNAAHGGGLIGGMIAGTIMIRRKNNMIPYKPTFLINGLGILSVLILLGGIVMIFKQLR</sequence>
<name>A0ABS9BVV4_9BACT</name>
<keyword evidence="9" id="KW-0645">Protease</keyword>
<evidence type="ECO:0000313" key="10">
    <source>
        <dbReference type="Proteomes" id="UP001201449"/>
    </source>
</evidence>
<comment type="similarity">
    <text evidence="2">Belongs to the peptidase S54 family.</text>
</comment>
<keyword evidence="3 7" id="KW-0812">Transmembrane</keyword>
<reference evidence="9 10" key="1">
    <citation type="submission" date="2022-01" db="EMBL/GenBank/DDBJ databases">
        <title>Mariniradius saccharolyticus sp. nov., isolated from sediment of a river.</title>
        <authorList>
            <person name="Liu H."/>
        </authorList>
    </citation>
    <scope>NUCLEOTIDE SEQUENCE [LARGE SCALE GENOMIC DNA]</scope>
    <source>
        <strain evidence="9 10">RY-2</strain>
    </source>
</reference>
<dbReference type="SUPFAM" id="SSF144091">
    <property type="entry name" value="Rhomboid-like"/>
    <property type="match status" value="1"/>
</dbReference>
<organism evidence="9 10">
    <name type="scientific">Mariniradius sediminis</name>
    <dbReference type="NCBI Taxonomy" id="2909237"/>
    <lineage>
        <taxon>Bacteria</taxon>
        <taxon>Pseudomonadati</taxon>
        <taxon>Bacteroidota</taxon>
        <taxon>Cytophagia</taxon>
        <taxon>Cytophagales</taxon>
        <taxon>Cyclobacteriaceae</taxon>
        <taxon>Mariniradius</taxon>
    </lineage>
</organism>
<dbReference type="Proteomes" id="UP001201449">
    <property type="component" value="Unassembled WGS sequence"/>
</dbReference>
<dbReference type="InterPro" id="IPR035952">
    <property type="entry name" value="Rhomboid-like_sf"/>
</dbReference>
<accession>A0ABS9BVV4</accession>
<evidence type="ECO:0000256" key="1">
    <source>
        <dbReference type="ARBA" id="ARBA00004141"/>
    </source>
</evidence>
<keyword evidence="5 7" id="KW-1133">Transmembrane helix</keyword>
<comment type="subcellular location">
    <subcellularLocation>
        <location evidence="1">Membrane</location>
        <topology evidence="1">Multi-pass membrane protein</topology>
    </subcellularLocation>
</comment>
<dbReference type="GO" id="GO:0008233">
    <property type="term" value="F:peptidase activity"/>
    <property type="evidence" value="ECO:0007669"/>
    <property type="project" value="UniProtKB-KW"/>
</dbReference>
<keyword evidence="4" id="KW-0378">Hydrolase</keyword>
<dbReference type="EMBL" id="JAKEVZ010000010">
    <property type="protein sequence ID" value="MCF1752199.1"/>
    <property type="molecule type" value="Genomic_DNA"/>
</dbReference>
<comment type="caution">
    <text evidence="9">The sequence shown here is derived from an EMBL/GenBank/DDBJ whole genome shotgun (WGS) entry which is preliminary data.</text>
</comment>
<gene>
    <name evidence="9" type="ORF">L0U89_14145</name>
</gene>
<keyword evidence="6 7" id="KW-0472">Membrane</keyword>
<feature type="transmembrane region" description="Helical" evidence="7">
    <location>
        <begin position="116"/>
        <end position="136"/>
    </location>
</feature>
<feature type="transmembrane region" description="Helical" evidence="7">
    <location>
        <begin position="204"/>
        <end position="229"/>
    </location>
</feature>
<feature type="transmembrane region" description="Helical" evidence="7">
    <location>
        <begin position="162"/>
        <end position="184"/>
    </location>
</feature>
<protein>
    <submittedName>
        <fullName evidence="9">Rhomboid family intramembrane serine protease</fullName>
    </submittedName>
</protein>
<feature type="transmembrane region" description="Helical" evidence="7">
    <location>
        <begin position="320"/>
        <end position="338"/>
    </location>
</feature>
<evidence type="ECO:0000256" key="5">
    <source>
        <dbReference type="ARBA" id="ARBA00022989"/>
    </source>
</evidence>
<evidence type="ECO:0000259" key="8">
    <source>
        <dbReference type="Pfam" id="PF01694"/>
    </source>
</evidence>
<dbReference type="PANTHER" id="PTHR43731">
    <property type="entry name" value="RHOMBOID PROTEASE"/>
    <property type="match status" value="1"/>
</dbReference>
<dbReference type="InterPro" id="IPR050925">
    <property type="entry name" value="Rhomboid_protease_S54"/>
</dbReference>
<feature type="domain" description="Peptidase S54 rhomboid" evidence="8">
    <location>
        <begin position="201"/>
        <end position="338"/>
    </location>
</feature>
<dbReference type="RefSeq" id="WP_234862101.1">
    <property type="nucleotide sequence ID" value="NZ_JAKEVZ010000010.1"/>
</dbReference>
<dbReference type="Pfam" id="PF01694">
    <property type="entry name" value="Rhomboid"/>
    <property type="match status" value="1"/>
</dbReference>
<evidence type="ECO:0000256" key="2">
    <source>
        <dbReference type="ARBA" id="ARBA00009045"/>
    </source>
</evidence>
<feature type="transmembrane region" description="Helical" evidence="7">
    <location>
        <begin position="350"/>
        <end position="371"/>
    </location>
</feature>
<dbReference type="InterPro" id="IPR022764">
    <property type="entry name" value="Peptidase_S54_rhomboid_dom"/>
</dbReference>
<evidence type="ECO:0000256" key="7">
    <source>
        <dbReference type="SAM" id="Phobius"/>
    </source>
</evidence>